<sequence>MRIAFLGLGIPNLYENSTMYTELMLEFHKDGHEVTLVGPAFEDDVKGLQTEKGVQVLRVPTLNLFQVGKFEKGISNLLLPYQYKKALKNSKIDLKFDLIFMPTPPITLFDLAVWFKKKYKSKIYLILRDIFPQNAVDLKMITQGGIIHRYFREKERKMYRLSDTIGCMSQGNIDYVRAHNPSVSKKKFHLLPNWDTPLPLSQENEIVERKNKMGLNGKFLVVFGGNIGLPQKMENIADLAKSCLEIENLLFLIVGDGYERDPFEDLVIANNLTNVKIMDYMEREEFFKLMEVADVGLISLSEDFTIPNIPSKAVIYHNAKKPILASVDTQTDLPQILEKSGSGVFARAGNTEELKSKLLYLYNNPEVRKTMGNSGYRYMYESLTVDKAYSRAQIALKNLNEKT</sequence>
<dbReference type="PANTHER" id="PTHR45947:SF3">
    <property type="entry name" value="SULFOQUINOVOSYL TRANSFERASE SQD2"/>
    <property type="match status" value="1"/>
</dbReference>
<evidence type="ECO:0000259" key="1">
    <source>
        <dbReference type="Pfam" id="PF00534"/>
    </source>
</evidence>
<evidence type="ECO:0000313" key="3">
    <source>
        <dbReference type="EMBL" id="MCL6275538.1"/>
    </source>
</evidence>
<feature type="domain" description="Glycosyl transferase family 1" evidence="1">
    <location>
        <begin position="217"/>
        <end position="377"/>
    </location>
</feature>
<keyword evidence="4" id="KW-1185">Reference proteome</keyword>
<name>A0ABT0PVY2_9FLAO</name>
<comment type="caution">
    <text evidence="3">The sequence shown here is derived from an EMBL/GenBank/DDBJ whole genome shotgun (WGS) entry which is preliminary data.</text>
</comment>
<evidence type="ECO:0000313" key="4">
    <source>
        <dbReference type="Proteomes" id="UP001203607"/>
    </source>
</evidence>
<accession>A0ABT0PVY2</accession>
<dbReference type="EMBL" id="JAMFMA010000004">
    <property type="protein sequence ID" value="MCL6275538.1"/>
    <property type="molecule type" value="Genomic_DNA"/>
</dbReference>
<organism evidence="3 4">
    <name type="scientific">Flagellimonas spongiicola</name>
    <dbReference type="NCBI Taxonomy" id="2942208"/>
    <lineage>
        <taxon>Bacteria</taxon>
        <taxon>Pseudomonadati</taxon>
        <taxon>Bacteroidota</taxon>
        <taxon>Flavobacteriia</taxon>
        <taxon>Flavobacteriales</taxon>
        <taxon>Flavobacteriaceae</taxon>
        <taxon>Flagellimonas</taxon>
    </lineage>
</organism>
<dbReference type="Proteomes" id="UP001203607">
    <property type="component" value="Unassembled WGS sequence"/>
</dbReference>
<feature type="domain" description="Glycosyltransferase subfamily 4-like N-terminal" evidence="2">
    <location>
        <begin position="20"/>
        <end position="193"/>
    </location>
</feature>
<dbReference type="SUPFAM" id="SSF53756">
    <property type="entry name" value="UDP-Glycosyltransferase/glycogen phosphorylase"/>
    <property type="match status" value="1"/>
</dbReference>
<dbReference type="Pfam" id="PF13439">
    <property type="entry name" value="Glyco_transf_4"/>
    <property type="match status" value="1"/>
</dbReference>
<dbReference type="InterPro" id="IPR001296">
    <property type="entry name" value="Glyco_trans_1"/>
</dbReference>
<protein>
    <submittedName>
        <fullName evidence="3">Glycosyltransferase family 4 protein</fullName>
    </submittedName>
</protein>
<dbReference type="Gene3D" id="3.40.50.2000">
    <property type="entry name" value="Glycogen Phosphorylase B"/>
    <property type="match status" value="2"/>
</dbReference>
<dbReference type="PANTHER" id="PTHR45947">
    <property type="entry name" value="SULFOQUINOVOSYL TRANSFERASE SQD2"/>
    <property type="match status" value="1"/>
</dbReference>
<dbReference type="InterPro" id="IPR028098">
    <property type="entry name" value="Glyco_trans_4-like_N"/>
</dbReference>
<dbReference type="RefSeq" id="WP_249658720.1">
    <property type="nucleotide sequence ID" value="NZ_JAMFMA010000004.1"/>
</dbReference>
<evidence type="ECO:0000259" key="2">
    <source>
        <dbReference type="Pfam" id="PF13439"/>
    </source>
</evidence>
<dbReference type="Pfam" id="PF00534">
    <property type="entry name" value="Glycos_transf_1"/>
    <property type="match status" value="1"/>
</dbReference>
<proteinExistence type="predicted"/>
<dbReference type="InterPro" id="IPR050194">
    <property type="entry name" value="Glycosyltransferase_grp1"/>
</dbReference>
<dbReference type="CDD" id="cd03794">
    <property type="entry name" value="GT4_WbuB-like"/>
    <property type="match status" value="1"/>
</dbReference>
<reference evidence="3 4" key="1">
    <citation type="submission" date="2022-05" db="EMBL/GenBank/DDBJ databases">
        <authorList>
            <person name="Park J.-S."/>
        </authorList>
    </citation>
    <scope>NUCLEOTIDE SEQUENCE [LARGE SCALE GENOMIC DNA]</scope>
    <source>
        <strain evidence="3 4">2012CJ35-5</strain>
    </source>
</reference>
<gene>
    <name evidence="3" type="ORF">M3P19_16100</name>
</gene>